<dbReference type="AlphaFoldDB" id="A0A382FZ83"/>
<proteinExistence type="predicted"/>
<dbReference type="Pfam" id="PF01933">
    <property type="entry name" value="CofD"/>
    <property type="match status" value="1"/>
</dbReference>
<accession>A0A382FZ83</accession>
<evidence type="ECO:0000256" key="1">
    <source>
        <dbReference type="ARBA" id="ARBA00022490"/>
    </source>
</evidence>
<organism evidence="2">
    <name type="scientific">marine metagenome</name>
    <dbReference type="NCBI Taxonomy" id="408172"/>
    <lineage>
        <taxon>unclassified sequences</taxon>
        <taxon>metagenomes</taxon>
        <taxon>ecological metagenomes</taxon>
    </lineage>
</organism>
<evidence type="ECO:0008006" key="3">
    <source>
        <dbReference type="Google" id="ProtNLM"/>
    </source>
</evidence>
<name>A0A382FZ83_9ZZZZ</name>
<keyword evidence="1" id="KW-0963">Cytoplasm</keyword>
<dbReference type="InterPro" id="IPR010119">
    <property type="entry name" value="Gluconeogen_factor"/>
</dbReference>
<dbReference type="SUPFAM" id="SSF142338">
    <property type="entry name" value="CofD-like"/>
    <property type="match status" value="1"/>
</dbReference>
<reference evidence="2" key="1">
    <citation type="submission" date="2018-05" db="EMBL/GenBank/DDBJ databases">
        <authorList>
            <person name="Lanie J.A."/>
            <person name="Ng W.-L."/>
            <person name="Kazmierczak K.M."/>
            <person name="Andrzejewski T.M."/>
            <person name="Davidsen T.M."/>
            <person name="Wayne K.J."/>
            <person name="Tettelin H."/>
            <person name="Glass J.I."/>
            <person name="Rusch D."/>
            <person name="Podicherti R."/>
            <person name="Tsui H.-C.T."/>
            <person name="Winkler M.E."/>
        </authorList>
    </citation>
    <scope>NUCLEOTIDE SEQUENCE</scope>
</reference>
<feature type="non-terminal residue" evidence="2">
    <location>
        <position position="1"/>
    </location>
</feature>
<protein>
    <recommendedName>
        <fullName evidence="3">YvcK family protein</fullName>
    </recommendedName>
</protein>
<feature type="non-terminal residue" evidence="2">
    <location>
        <position position="70"/>
    </location>
</feature>
<gene>
    <name evidence="2" type="ORF">METZ01_LOCUS220568</name>
</gene>
<dbReference type="Gene3D" id="3.40.50.10680">
    <property type="entry name" value="CofD-like domains"/>
    <property type="match status" value="1"/>
</dbReference>
<sequence>VAQKPLKLVCIGGGTGLSALLSGIRRYSHVNQSELPIVDMDRLAAIVSVSDDGGSTGRLIDEFDVLPPGD</sequence>
<dbReference type="InterPro" id="IPR038136">
    <property type="entry name" value="CofD-like_dom_sf"/>
</dbReference>
<evidence type="ECO:0000313" key="2">
    <source>
        <dbReference type="EMBL" id="SVB67714.1"/>
    </source>
</evidence>
<dbReference type="InterPro" id="IPR002882">
    <property type="entry name" value="CofD"/>
</dbReference>
<dbReference type="PANTHER" id="PTHR30135">
    <property type="entry name" value="UNCHARACTERIZED PROTEIN YVCK-RELATED"/>
    <property type="match status" value="1"/>
</dbReference>
<dbReference type="PANTHER" id="PTHR30135:SF3">
    <property type="entry name" value="GLUCONEOGENESIS FACTOR-RELATED"/>
    <property type="match status" value="1"/>
</dbReference>
<dbReference type="GO" id="GO:0043743">
    <property type="term" value="F:LPPG:FO 2-phospho-L-lactate transferase activity"/>
    <property type="evidence" value="ECO:0007669"/>
    <property type="project" value="InterPro"/>
</dbReference>
<dbReference type="EMBL" id="UINC01052410">
    <property type="protein sequence ID" value="SVB67714.1"/>
    <property type="molecule type" value="Genomic_DNA"/>
</dbReference>